<accession>A0A448Z0W9</accession>
<dbReference type="PROSITE" id="PS50072">
    <property type="entry name" value="CSA_PPIASE_2"/>
    <property type="match status" value="1"/>
</dbReference>
<gene>
    <name evidence="4" type="ORF">PSNMU_V1.4_AUG-EV-PASAV3_0024690</name>
</gene>
<keyword evidence="5" id="KW-1185">Reference proteome</keyword>
<dbReference type="EMBL" id="CAACVS010000067">
    <property type="protein sequence ID" value="VEU35723.1"/>
    <property type="molecule type" value="Genomic_DNA"/>
</dbReference>
<evidence type="ECO:0000256" key="2">
    <source>
        <dbReference type="SAM" id="Phobius"/>
    </source>
</evidence>
<dbReference type="InterPro" id="IPR029000">
    <property type="entry name" value="Cyclophilin-like_dom_sf"/>
</dbReference>
<dbReference type="Proteomes" id="UP000291116">
    <property type="component" value="Unassembled WGS sequence"/>
</dbReference>
<keyword evidence="2" id="KW-1133">Transmembrane helix</keyword>
<protein>
    <recommendedName>
        <fullName evidence="3">PPIase cyclophilin-type domain-containing protein</fullName>
    </recommendedName>
</protein>
<dbReference type="AlphaFoldDB" id="A0A448Z0W9"/>
<evidence type="ECO:0000256" key="1">
    <source>
        <dbReference type="SAM" id="MobiDB-lite"/>
    </source>
</evidence>
<dbReference type="GO" id="GO:0003755">
    <property type="term" value="F:peptidyl-prolyl cis-trans isomerase activity"/>
    <property type="evidence" value="ECO:0007669"/>
    <property type="project" value="InterPro"/>
</dbReference>
<dbReference type="InterPro" id="IPR002130">
    <property type="entry name" value="Cyclophilin-type_PPIase_dom"/>
</dbReference>
<feature type="compositionally biased region" description="Low complexity" evidence="1">
    <location>
        <begin position="503"/>
        <end position="520"/>
    </location>
</feature>
<feature type="region of interest" description="Disordered" evidence="1">
    <location>
        <begin position="428"/>
        <end position="454"/>
    </location>
</feature>
<evidence type="ECO:0000313" key="4">
    <source>
        <dbReference type="EMBL" id="VEU35723.1"/>
    </source>
</evidence>
<keyword evidence="2" id="KW-0812">Transmembrane</keyword>
<feature type="compositionally biased region" description="Basic residues" evidence="1">
    <location>
        <begin position="442"/>
        <end position="454"/>
    </location>
</feature>
<organism evidence="4 5">
    <name type="scientific">Pseudo-nitzschia multistriata</name>
    <dbReference type="NCBI Taxonomy" id="183589"/>
    <lineage>
        <taxon>Eukaryota</taxon>
        <taxon>Sar</taxon>
        <taxon>Stramenopiles</taxon>
        <taxon>Ochrophyta</taxon>
        <taxon>Bacillariophyta</taxon>
        <taxon>Bacillariophyceae</taxon>
        <taxon>Bacillariophycidae</taxon>
        <taxon>Bacillariales</taxon>
        <taxon>Bacillariaceae</taxon>
        <taxon>Pseudo-nitzschia</taxon>
    </lineage>
</organism>
<sequence>MGSRGLGFHSVVRMDYFPNNDESDGTSTASTMDCSGVVEMLPLDPTEDGVFKANKSGCMASSTHTIELKVEDYSSFDEIASACAKECDKVIPVGDGRTGLVWLDNNEFFSLKCLLVTEGTVTCDCPGYGGIFPFSPDDCPVSNDKCSEVEYVDGISLGISDTVAPVYRIPGYYEQLGCFKNHTDYLLINSADQNNFLRHPKAQEEITVYMKEGDKGPSLIQQCRRQCWDLERAVIFGLTCLDNLNGNLYATCVGLPSFDPVDTTDNSLRVGDGNQDCAAFSGGENSWSYDINGRSNPNACDGDSTQDGFSLGGRNIMAAYKKYLGMQKPIIEERRQLQESKPESERMNFATSIKIHPDDAKLNFDDLIAPAANWEAWTRTTEELVAGFATAALLILICFPVCLRLGLGNVTATRNILAKKTRANNPNPIPWSMTVHSCPSSHQKHCRPRRVRRRRDSSASALRLARTISGLNRCIGLFVVAVLILWMWMILRLSGSVPANGNESGEGIDSGEGSSSSSIEARNRTHPGVACSRPVSIREDLTEEQRNPAVGERWMVDPPTGGNLHLVCCDTTKGSFRILLHERWAPTGVSHLLEMLGGGYFDTEIPLFRCTDACQFGLSANQTLTKAFGGTVADDPLWLPTGPEHRYFRAPGGSGEIERYPKGVLTYAGGGRNSRGNQFVLTLQPNKYMGGGSPWEVPLGEVVEIESERKNAGGESSDVSLPDLYTGYGERGPGQGLLHREGASASVRERWPLMDYVLRCSVVDQWISDGGGGKG</sequence>
<evidence type="ECO:0000313" key="5">
    <source>
        <dbReference type="Proteomes" id="UP000291116"/>
    </source>
</evidence>
<feature type="transmembrane region" description="Helical" evidence="2">
    <location>
        <begin position="384"/>
        <end position="407"/>
    </location>
</feature>
<feature type="domain" description="PPIase cyclophilin-type" evidence="3">
    <location>
        <begin position="558"/>
        <end position="733"/>
    </location>
</feature>
<dbReference type="Gene3D" id="2.40.100.10">
    <property type="entry name" value="Cyclophilin-like"/>
    <property type="match status" value="1"/>
</dbReference>
<dbReference type="OrthoDB" id="200120at2759"/>
<keyword evidence="2" id="KW-0472">Membrane</keyword>
<reference evidence="4 5" key="1">
    <citation type="submission" date="2019-01" db="EMBL/GenBank/DDBJ databases">
        <authorList>
            <person name="Ferrante I. M."/>
        </authorList>
    </citation>
    <scope>NUCLEOTIDE SEQUENCE [LARGE SCALE GENOMIC DNA]</scope>
    <source>
        <strain evidence="4 5">B856</strain>
    </source>
</reference>
<dbReference type="SUPFAM" id="SSF50891">
    <property type="entry name" value="Cyclophilin-like"/>
    <property type="match status" value="1"/>
</dbReference>
<proteinExistence type="predicted"/>
<feature type="transmembrane region" description="Helical" evidence="2">
    <location>
        <begin position="470"/>
        <end position="491"/>
    </location>
</feature>
<evidence type="ECO:0000259" key="3">
    <source>
        <dbReference type="PROSITE" id="PS50072"/>
    </source>
</evidence>
<name>A0A448Z0W9_9STRA</name>
<feature type="region of interest" description="Disordered" evidence="1">
    <location>
        <begin position="502"/>
        <end position="530"/>
    </location>
</feature>